<name>A0A1H9E1L0_9GAMM</name>
<evidence type="ECO:0000313" key="2">
    <source>
        <dbReference type="Proteomes" id="UP000242515"/>
    </source>
</evidence>
<evidence type="ECO:0000313" key="1">
    <source>
        <dbReference type="EMBL" id="SEQ19626.1"/>
    </source>
</evidence>
<accession>A0A1H9E1L0</accession>
<proteinExistence type="predicted"/>
<gene>
    <name evidence="1" type="ORF">SAMN05216522_101490</name>
</gene>
<dbReference type="EMBL" id="FOGC01000001">
    <property type="protein sequence ID" value="SEQ19626.1"/>
    <property type="molecule type" value="Genomic_DNA"/>
</dbReference>
<dbReference type="RefSeq" id="WP_177173067.1">
    <property type="nucleotide sequence ID" value="NZ_FOGC01000001.1"/>
</dbReference>
<protein>
    <submittedName>
        <fullName evidence="1">Uncharacterized protein</fullName>
    </submittedName>
</protein>
<dbReference type="Proteomes" id="UP000242515">
    <property type="component" value="Unassembled WGS sequence"/>
</dbReference>
<sequence>MTTQRDSKGQFQLDSGKTVRILTEYTLRPMAAKQAENQITLLVQQILE</sequence>
<reference evidence="2" key="1">
    <citation type="submission" date="2016-10" db="EMBL/GenBank/DDBJ databases">
        <authorList>
            <person name="Varghese N."/>
            <person name="Submissions S."/>
        </authorList>
    </citation>
    <scope>NUCLEOTIDE SEQUENCE [LARGE SCALE GENOMIC DNA]</scope>
    <source>
        <strain evidence="2">8N4</strain>
    </source>
</reference>
<dbReference type="AlphaFoldDB" id="A0A1H9E1L0"/>
<keyword evidence="2" id="KW-1185">Reference proteome</keyword>
<organism evidence="1 2">
    <name type="scientific">Rosenbergiella nectarea</name>
    <dbReference type="NCBI Taxonomy" id="988801"/>
    <lineage>
        <taxon>Bacteria</taxon>
        <taxon>Pseudomonadati</taxon>
        <taxon>Pseudomonadota</taxon>
        <taxon>Gammaproteobacteria</taxon>
        <taxon>Enterobacterales</taxon>
        <taxon>Erwiniaceae</taxon>
        <taxon>Rosenbergiella</taxon>
    </lineage>
</organism>
<dbReference type="STRING" id="988801.SAMN05216522_101490"/>